<dbReference type="CDD" id="cd04301">
    <property type="entry name" value="NAT_SF"/>
    <property type="match status" value="1"/>
</dbReference>
<dbReference type="RefSeq" id="WP_221853700.1">
    <property type="nucleotide sequence ID" value="NZ_CP161827.1"/>
</dbReference>
<evidence type="ECO:0000313" key="4">
    <source>
        <dbReference type="EMBL" id="MEI7063554.1"/>
    </source>
</evidence>
<protein>
    <submittedName>
        <fullName evidence="4">GNAT family N-acetyltransferase</fullName>
    </submittedName>
</protein>
<dbReference type="InterPro" id="IPR016181">
    <property type="entry name" value="Acyl_CoA_acyltransferase"/>
</dbReference>
<keyword evidence="5" id="KW-1185">Reference proteome</keyword>
<evidence type="ECO:0000256" key="1">
    <source>
        <dbReference type="ARBA" id="ARBA00022679"/>
    </source>
</evidence>
<evidence type="ECO:0000259" key="3">
    <source>
        <dbReference type="PROSITE" id="PS51186"/>
    </source>
</evidence>
<evidence type="ECO:0000313" key="5">
    <source>
        <dbReference type="Proteomes" id="UP001359469"/>
    </source>
</evidence>
<keyword evidence="1" id="KW-0808">Transferase</keyword>
<evidence type="ECO:0000256" key="2">
    <source>
        <dbReference type="ARBA" id="ARBA00023315"/>
    </source>
</evidence>
<feature type="domain" description="N-acetyltransferase" evidence="3">
    <location>
        <begin position="7"/>
        <end position="149"/>
    </location>
</feature>
<dbReference type="Proteomes" id="UP001359469">
    <property type="component" value="Unassembled WGS sequence"/>
</dbReference>
<dbReference type="SUPFAM" id="SSF55729">
    <property type="entry name" value="Acyl-CoA N-acyltransferases (Nat)"/>
    <property type="match status" value="1"/>
</dbReference>
<proteinExistence type="predicted"/>
<sequence length="149" mass="17090">MTHTLEFSINQSDEENVAQLLQLCDGHFIPPLSERVHIAMYAEKITKHAERVEAWSDNNLIGLVAIYCNDKKNFVAFITNVCVSPYWQGLGVASKLLSLTIDFLHGQKFKSIELEVSRHNFSAISLYERKGFSILNRTDDSIFMYKNME</sequence>
<accession>A0ABU8JL76</accession>
<dbReference type="InterPro" id="IPR050680">
    <property type="entry name" value="YpeA/RimI_acetyltransf"/>
</dbReference>
<dbReference type="PROSITE" id="PS51186">
    <property type="entry name" value="GNAT"/>
    <property type="match status" value="1"/>
</dbReference>
<comment type="caution">
    <text evidence="4">The sequence shown here is derived from an EMBL/GenBank/DDBJ whole genome shotgun (WGS) entry which is preliminary data.</text>
</comment>
<dbReference type="EMBL" id="JBBBOO010000004">
    <property type="protein sequence ID" value="MEI7063554.1"/>
    <property type="molecule type" value="Genomic_DNA"/>
</dbReference>
<gene>
    <name evidence="4" type="ORF">WCU84_07755</name>
</gene>
<dbReference type="Gene3D" id="3.40.630.30">
    <property type="match status" value="1"/>
</dbReference>
<dbReference type="PANTHER" id="PTHR43420">
    <property type="entry name" value="ACETYLTRANSFERASE"/>
    <property type="match status" value="1"/>
</dbReference>
<keyword evidence="2" id="KW-0012">Acyltransferase</keyword>
<dbReference type="InterPro" id="IPR000182">
    <property type="entry name" value="GNAT_dom"/>
</dbReference>
<name>A0ABU8JL76_DICCH</name>
<organism evidence="4 5">
    <name type="scientific">Dickeya chrysanthemi</name>
    <name type="common">Pectobacterium chrysanthemi</name>
    <name type="synonym">Erwinia chrysanthemi</name>
    <dbReference type="NCBI Taxonomy" id="556"/>
    <lineage>
        <taxon>Bacteria</taxon>
        <taxon>Pseudomonadati</taxon>
        <taxon>Pseudomonadota</taxon>
        <taxon>Gammaproteobacteria</taxon>
        <taxon>Enterobacterales</taxon>
        <taxon>Pectobacteriaceae</taxon>
        <taxon>Dickeya</taxon>
    </lineage>
</organism>
<reference evidence="4 5" key="1">
    <citation type="submission" date="2024-03" db="EMBL/GenBank/DDBJ databases">
        <title>Analysis of soft rot Pectobacteriaceae population diversity in US potato growing regions between 2016 and 2022.</title>
        <authorList>
            <person name="Ma X."/>
            <person name="Zhang X."/>
            <person name="Stodghill P."/>
            <person name="Rioux R."/>
            <person name="Babler B."/>
            <person name="Shrestha S."/>
            <person name="Babler B."/>
            <person name="Rivedal H."/>
            <person name="Frost K."/>
            <person name="Hao J."/>
            <person name="Secor G."/>
            <person name="Swingle B."/>
        </authorList>
    </citation>
    <scope>NUCLEOTIDE SEQUENCE [LARGE SCALE GENOMIC DNA]</scope>
    <source>
        <strain evidence="4 5">SR64</strain>
    </source>
</reference>
<dbReference type="Pfam" id="PF00583">
    <property type="entry name" value="Acetyltransf_1"/>
    <property type="match status" value="1"/>
</dbReference>